<accession>A0AAN4HK66</accession>
<organism evidence="1 2">
    <name type="scientific">Bacillus thuringiensis T01-328</name>
    <dbReference type="NCBI Taxonomy" id="1324966"/>
    <lineage>
        <taxon>Bacteria</taxon>
        <taxon>Bacillati</taxon>
        <taxon>Bacillota</taxon>
        <taxon>Bacilli</taxon>
        <taxon>Bacillales</taxon>
        <taxon>Bacillaceae</taxon>
        <taxon>Bacillus</taxon>
        <taxon>Bacillus cereus group</taxon>
    </lineage>
</organism>
<dbReference type="AlphaFoldDB" id="A0AAN4HK66"/>
<evidence type="ECO:0000313" key="2">
    <source>
        <dbReference type="Proteomes" id="UP000013487"/>
    </source>
</evidence>
<dbReference type="EMBL" id="ARXZ02000004">
    <property type="protein sequence ID" value="ERI00919.1"/>
    <property type="molecule type" value="Genomic_DNA"/>
</dbReference>
<reference evidence="1 2" key="1">
    <citation type="journal article" date="2013" name="Genome Announc.">
        <title>Draft Genome Sequence of Bacillus thuringiensis var. thuringiensis Strain T01-328, a Brazilian Isolate That Produces a Soluble Pesticide Protein, Cry1Ia.</title>
        <authorList>
            <person name="Varani A.M."/>
            <person name="Lemos M.V."/>
            <person name="Fernandes C.C."/>
            <person name="Lemos E.G."/>
            <person name="Alves E.C."/>
            <person name="Desiderio J.A."/>
        </authorList>
    </citation>
    <scope>NUCLEOTIDE SEQUENCE [LARGE SCALE GENOMIC DNA]</scope>
    <source>
        <strain evidence="1 2">T01-328</strain>
    </source>
</reference>
<dbReference type="Proteomes" id="UP000013487">
    <property type="component" value="Unassembled WGS sequence"/>
</dbReference>
<gene>
    <name evidence="1" type="ORF">BTCBT_002474</name>
</gene>
<sequence length="134" mass="15587">MKLIISNKSKSNRISNIHSEPNTTLFLSDEEIKMSKALIEKELFFIKTQQSKSIEEKDVESVSFWNLMESMFKATYKKLKPKTQLNFGELDSYYGVIEMNVVDMTKTIFTKESVRTIQSLKSKIQAIHHECIVE</sequence>
<dbReference type="RefSeq" id="WP_000766869.1">
    <property type="nucleotide sequence ID" value="NZ_ARXZ02000004.1"/>
</dbReference>
<proteinExistence type="predicted"/>
<name>A0AAN4HK66_BACTU</name>
<protein>
    <submittedName>
        <fullName evidence="1">Uncharacterized protein</fullName>
    </submittedName>
</protein>
<evidence type="ECO:0000313" key="1">
    <source>
        <dbReference type="EMBL" id="ERI00919.1"/>
    </source>
</evidence>
<comment type="caution">
    <text evidence="1">The sequence shown here is derived from an EMBL/GenBank/DDBJ whole genome shotgun (WGS) entry which is preliminary data.</text>
</comment>